<gene>
    <name evidence="1" type="ORF">FNK824_LOCUS40390</name>
</gene>
<sequence length="229" mass="24934">LAGGAVLDSSAAAVHQVNYATDAQGLFQDPNPTIIRRPAPGGVQTYTQNVHVRFLQPPPVPPPGPLIIREIRPPQPPVPPPLRLRQVAPPLPPPPPLVLRERPPIPPPVIASQTIIRRLAGLPVPPRSVIIERLPPPPPRPRDIIIERWVQYGPQARRRTILQRAPLPAPYPAPRNVIIQYDQAQARIVRQFHRLGVAQANPAAYVQTYGAHLLDAAALVAQARAAGVV</sequence>
<dbReference type="Proteomes" id="UP000663874">
    <property type="component" value="Unassembled WGS sequence"/>
</dbReference>
<name>A0A820HFK2_9BILA</name>
<feature type="non-terminal residue" evidence="1">
    <location>
        <position position="229"/>
    </location>
</feature>
<accession>A0A820HFK2</accession>
<feature type="non-terminal residue" evidence="1">
    <location>
        <position position="1"/>
    </location>
</feature>
<evidence type="ECO:0000313" key="2">
    <source>
        <dbReference type="Proteomes" id="UP000663874"/>
    </source>
</evidence>
<organism evidence="1 2">
    <name type="scientific">Rotaria sordida</name>
    <dbReference type="NCBI Taxonomy" id="392033"/>
    <lineage>
        <taxon>Eukaryota</taxon>
        <taxon>Metazoa</taxon>
        <taxon>Spiralia</taxon>
        <taxon>Gnathifera</taxon>
        <taxon>Rotifera</taxon>
        <taxon>Eurotatoria</taxon>
        <taxon>Bdelloidea</taxon>
        <taxon>Philodinida</taxon>
        <taxon>Philodinidae</taxon>
        <taxon>Rotaria</taxon>
    </lineage>
</organism>
<dbReference type="AlphaFoldDB" id="A0A820HFK2"/>
<comment type="caution">
    <text evidence="1">The sequence shown here is derived from an EMBL/GenBank/DDBJ whole genome shotgun (WGS) entry which is preliminary data.</text>
</comment>
<dbReference type="EMBL" id="CAJOBE010031787">
    <property type="protein sequence ID" value="CAF4294248.1"/>
    <property type="molecule type" value="Genomic_DNA"/>
</dbReference>
<reference evidence="1" key="1">
    <citation type="submission" date="2021-02" db="EMBL/GenBank/DDBJ databases">
        <authorList>
            <person name="Nowell W R."/>
        </authorList>
    </citation>
    <scope>NUCLEOTIDE SEQUENCE</scope>
</reference>
<protein>
    <submittedName>
        <fullName evidence="1">Uncharacterized protein</fullName>
    </submittedName>
</protein>
<evidence type="ECO:0000313" key="1">
    <source>
        <dbReference type="EMBL" id="CAF4294248.1"/>
    </source>
</evidence>
<proteinExistence type="predicted"/>